<keyword evidence="3" id="KW-1185">Reference proteome</keyword>
<accession>A0A0M3JQ02</accession>
<keyword evidence="1" id="KW-1133">Transmembrane helix</keyword>
<evidence type="ECO:0000313" key="2">
    <source>
        <dbReference type="EMBL" id="VDK39816.1"/>
    </source>
</evidence>
<organism evidence="4">
    <name type="scientific">Anisakis simplex</name>
    <name type="common">Herring worm</name>
    <dbReference type="NCBI Taxonomy" id="6269"/>
    <lineage>
        <taxon>Eukaryota</taxon>
        <taxon>Metazoa</taxon>
        <taxon>Ecdysozoa</taxon>
        <taxon>Nematoda</taxon>
        <taxon>Chromadorea</taxon>
        <taxon>Rhabditida</taxon>
        <taxon>Spirurina</taxon>
        <taxon>Ascaridomorpha</taxon>
        <taxon>Ascaridoidea</taxon>
        <taxon>Anisakidae</taxon>
        <taxon>Anisakis</taxon>
        <taxon>Anisakis simplex complex</taxon>
    </lineage>
</organism>
<reference evidence="2 3" key="2">
    <citation type="submission" date="2018-11" db="EMBL/GenBank/DDBJ databases">
        <authorList>
            <consortium name="Pathogen Informatics"/>
        </authorList>
    </citation>
    <scope>NUCLEOTIDE SEQUENCE [LARGE SCALE GENOMIC DNA]</scope>
</reference>
<dbReference type="OrthoDB" id="10070917at2759"/>
<dbReference type="AlphaFoldDB" id="A0A0M3JQ02"/>
<evidence type="ECO:0000313" key="4">
    <source>
        <dbReference type="WBParaSite" id="ASIM_0000975301-mRNA-1"/>
    </source>
</evidence>
<protein>
    <submittedName>
        <fullName evidence="4">Transmembrane protein</fullName>
    </submittedName>
</protein>
<keyword evidence="1" id="KW-0812">Transmembrane</keyword>
<sequence length="70" mass="8480">MERYWLNSNKLAIFVEDGVPLWTEHWDGRLSLQAQIRDSCYENVLVSWFFLWWYLIGFGLGIECIWAFMD</sequence>
<dbReference type="Proteomes" id="UP000267096">
    <property type="component" value="Unassembled WGS sequence"/>
</dbReference>
<reference evidence="4" key="1">
    <citation type="submission" date="2017-02" db="UniProtKB">
        <authorList>
            <consortium name="WormBaseParasite"/>
        </authorList>
    </citation>
    <scope>IDENTIFICATION</scope>
</reference>
<gene>
    <name evidence="2" type="ORF">ASIM_LOCUS9488</name>
</gene>
<proteinExistence type="predicted"/>
<evidence type="ECO:0000256" key="1">
    <source>
        <dbReference type="SAM" id="Phobius"/>
    </source>
</evidence>
<dbReference type="EMBL" id="UYRR01029230">
    <property type="protein sequence ID" value="VDK39816.1"/>
    <property type="molecule type" value="Genomic_DNA"/>
</dbReference>
<dbReference type="WBParaSite" id="ASIM_0000975301-mRNA-1">
    <property type="protein sequence ID" value="ASIM_0000975301-mRNA-1"/>
    <property type="gene ID" value="ASIM_0000975301"/>
</dbReference>
<feature type="transmembrane region" description="Helical" evidence="1">
    <location>
        <begin position="51"/>
        <end position="69"/>
    </location>
</feature>
<evidence type="ECO:0000313" key="3">
    <source>
        <dbReference type="Proteomes" id="UP000267096"/>
    </source>
</evidence>
<keyword evidence="1" id="KW-0472">Membrane</keyword>
<name>A0A0M3JQ02_ANISI</name>